<dbReference type="SUPFAM" id="SSF53098">
    <property type="entry name" value="Ribonuclease H-like"/>
    <property type="match status" value="1"/>
</dbReference>
<dbReference type="Gene3D" id="1.10.3200.20">
    <property type="entry name" value="DNA Polymerase alpha, zinc finger"/>
    <property type="match status" value="1"/>
</dbReference>
<dbReference type="PANTHER" id="PTHR45861:SF1">
    <property type="entry name" value="DNA POLYMERASE ALPHA CATALYTIC SUBUNIT"/>
    <property type="match status" value="1"/>
</dbReference>
<dbReference type="GO" id="GO:0006273">
    <property type="term" value="P:lagging strand elongation"/>
    <property type="evidence" value="ECO:0007669"/>
    <property type="project" value="TreeGrafter"/>
</dbReference>
<dbReference type="InterPro" id="IPR017964">
    <property type="entry name" value="DNA-dir_DNA_pol_B_CS"/>
</dbReference>
<comment type="caution">
    <text evidence="8">The sequence shown here is derived from an EMBL/GenBank/DDBJ whole genome shotgun (WGS) entry which is preliminary data.</text>
</comment>
<feature type="region of interest" description="Disordered" evidence="6">
    <location>
        <begin position="104"/>
        <end position="138"/>
    </location>
</feature>
<keyword evidence="9" id="KW-1185">Reference proteome</keyword>
<keyword evidence="5" id="KW-0235">DNA replication</keyword>
<dbReference type="GO" id="GO:0003697">
    <property type="term" value="F:single-stranded DNA binding"/>
    <property type="evidence" value="ECO:0007669"/>
    <property type="project" value="TreeGrafter"/>
</dbReference>
<keyword evidence="2 5" id="KW-0808">Transferase</keyword>
<evidence type="ECO:0000256" key="2">
    <source>
        <dbReference type="ARBA" id="ARBA00022679"/>
    </source>
</evidence>
<protein>
    <recommendedName>
        <fullName evidence="5">DNA polymerase</fullName>
        <ecNumber evidence="5">2.7.7.7</ecNumber>
    </recommendedName>
</protein>
<comment type="catalytic activity">
    <reaction evidence="5">
        <text>DNA(n) + a 2'-deoxyribonucleoside 5'-triphosphate = DNA(n+1) + diphosphate</text>
        <dbReference type="Rhea" id="RHEA:22508"/>
        <dbReference type="Rhea" id="RHEA-COMP:17339"/>
        <dbReference type="Rhea" id="RHEA-COMP:17340"/>
        <dbReference type="ChEBI" id="CHEBI:33019"/>
        <dbReference type="ChEBI" id="CHEBI:61560"/>
        <dbReference type="ChEBI" id="CHEBI:173112"/>
        <dbReference type="EC" id="2.7.7.7"/>
    </reaction>
</comment>
<dbReference type="OrthoDB" id="6755010at2759"/>
<dbReference type="InterPro" id="IPR012337">
    <property type="entry name" value="RNaseH-like_sf"/>
</dbReference>
<evidence type="ECO:0000259" key="7">
    <source>
        <dbReference type="Pfam" id="PF00136"/>
    </source>
</evidence>
<reference evidence="8 9" key="1">
    <citation type="submission" date="2019-05" db="EMBL/GenBank/DDBJ databases">
        <title>The compact genome of Giardia muris reveals important steps in the evolution of intestinal protozoan parasites.</title>
        <authorList>
            <person name="Xu F."/>
            <person name="Jimenez-Gonzalez A."/>
            <person name="Einarsson E."/>
            <person name="Astvaldsson A."/>
            <person name="Peirasmaki D."/>
            <person name="Eckmann L."/>
            <person name="Andersson J.O."/>
            <person name="Svard S.G."/>
            <person name="Jerlstrom-Hultqvist J."/>
        </authorList>
    </citation>
    <scope>NUCLEOTIDE SEQUENCE [LARGE SCALE GENOMIC DNA]</scope>
    <source>
        <strain evidence="8 9">Roberts-Thomson</strain>
    </source>
</reference>
<dbReference type="Gene3D" id="3.90.1600.10">
    <property type="entry name" value="Palm domain of DNA polymerase"/>
    <property type="match status" value="1"/>
</dbReference>
<dbReference type="Gene3D" id="1.10.287.690">
    <property type="entry name" value="Helix hairpin bin"/>
    <property type="match status" value="1"/>
</dbReference>
<dbReference type="Gene3D" id="3.30.420.10">
    <property type="entry name" value="Ribonuclease H-like superfamily/Ribonuclease H"/>
    <property type="match status" value="1"/>
</dbReference>
<keyword evidence="3 5" id="KW-0548">Nucleotidyltransferase</keyword>
<dbReference type="InterPro" id="IPR023211">
    <property type="entry name" value="DNA_pol_palm_dom_sf"/>
</dbReference>
<evidence type="ECO:0000313" key="9">
    <source>
        <dbReference type="Proteomes" id="UP000315496"/>
    </source>
</evidence>
<dbReference type="EC" id="2.7.7.7" evidence="5"/>
<dbReference type="NCBIfam" id="TIGR00592">
    <property type="entry name" value="pol2"/>
    <property type="match status" value="1"/>
</dbReference>
<dbReference type="GO" id="GO:0003688">
    <property type="term" value="F:DNA replication origin binding"/>
    <property type="evidence" value="ECO:0007669"/>
    <property type="project" value="TreeGrafter"/>
</dbReference>
<evidence type="ECO:0000256" key="3">
    <source>
        <dbReference type="ARBA" id="ARBA00022695"/>
    </source>
</evidence>
<feature type="compositionally biased region" description="Acidic residues" evidence="6">
    <location>
        <begin position="995"/>
        <end position="1006"/>
    </location>
</feature>
<dbReference type="GO" id="GO:0003682">
    <property type="term" value="F:chromatin binding"/>
    <property type="evidence" value="ECO:0007669"/>
    <property type="project" value="TreeGrafter"/>
</dbReference>
<dbReference type="PANTHER" id="PTHR45861">
    <property type="entry name" value="DNA POLYMERASE ALPHA CATALYTIC SUBUNIT"/>
    <property type="match status" value="1"/>
</dbReference>
<sequence length="1678" mass="188017">MPSDSESSGFLSEDEEAYARDALLAAENYETDLAFGGAQARSKVEEKDEAQPQVVQQTHHALTKPSKFTSIIGGLDAAAVNTTFEDLMNTANDMANLRISKSRFRSVESQPGPRLPPKAAPQQVGNAAPIQRPNPPETHAISSALATSIDISSPKELSTITEQQRPDAPLPTNSGLSISAFVSGSDSASASPQPPSISTAYDERAMLLTTGQTSETETGEVPEVLTRLLAETCATVAPNDFVINERLIQTVKDGVTPFQLGTENVPYQIYSQMLRNGALTLFCYNVEVVPSLENIALLWGKVMTEDSGYKQLVPISPYPNTMQSACVVIQGLRRYFYALPSEPIELLSTSAMSTDELNELYARLYIERPDVAFNDGIVCEDSPVLPEGAERHQTDLINVGYYEKVRSAILSALSRHCNVDPKKVRVRPVWRRYVFNVRTLPREPRVWLEVSYPANFSNVCPSMFGPHCIGVKVRPDNDSIAHDPIPDVAAIVGHTIPPLDYWLARNRISGPGWLTVVGIDWDRYITRFEAIKKGYESHRNAPPASQRRLASIITEVCKGTVSTAIHEMHVHLDGLRVGNTYIQASVGPFQMPDEKLRGSTFPLPFLSACCIQFRHIPDVIKQSGKNIARDSTLVITVTYHPGYSLQGATHEPERLTQTHVVFRRHSGRLSVTESDVQVPLGPITFSEESQASETARVAVHIKPVDTELDLYIHLASLISRYNPDILFGHNLYPNLIMALRYAHQQMSLESFLRQLVVPLSRLAQGSIRLGSQFFERFDPQQVASRLILLLKGRLLADLERGLAEFSPDARLTTVEYASSTLLRKVPLITSGVDLARKWRETTDFKGVMLPELLSEVMAVIGLMRSLNYLPLTCRISQLTALPWQSVCSLGRARRAESLIFFNFSVLPYVLPDIARSRHDVDGKRESKYTGGFVMDPVSGFYTTTVLVLDFNSLYPSIIREYSLCFTTLSPRLYHEAPSHSHPNPAQTKHSLTLKDEEDENDKDSEGDDYLEIGLAMGQTDEQIDAEVEKNCALRYTAVLPRIIGRLVTQRSAVKQEIKATVARYKHNLSAQHDATLKMLDISQTALKICANAMYGSLGYQFGRFYCPHVAARIPAKGRSELLRARRIAEELGYSVIYGDTDSIMIDTRIQYSASDAKAVQTKTRQIADLISERVREGRNYLVLGLDYVFIKYLLLQKKKYVAIRLLDNSQTKLEYKGLDLVRRDWCQLSRTISMQVLQYMMDLAPEDAPHHILSFLTQTYSTLQKVHLYSHKRLQLLSSFKMTKSITKHLSAYTLGNCYQLPHVYVARELERRGKLVRAGDVIEYIVLSEEGLRLLYERMGKTLQPRPECMSDLTYRSVPFEDYIGHLAEKQATLVLDFAWYVRNQVLPPLSRFCEYIQGLSMGQIAECFGQDSGDYDVERRVVQGSVFYPADYSAELRVRYGSCGCFVYRCPCGGRCAITVWPPPLCGYELLDAGQEAPIPNFGAPSDALRGAQAHKDGRPQYSLADFGKLRCGCDVAPNEVINSLQRQLRQYLRVFELQLTFCPNPECPLHLSPAQRRAVYPGVCKPDVRYDALRYKKYALNTLNGPGCSISDCTGDSLPLISLHDLKTQLLFFQLLFDESSQLYTHNGMVDPDYPPPQGVLQGFRLARELIDERISQNAFLRLDICADVREAFGL</sequence>
<accession>A0A4Z1SSP1</accession>
<feature type="region of interest" description="Disordered" evidence="6">
    <location>
        <begin position="156"/>
        <end position="198"/>
    </location>
</feature>
<dbReference type="GO" id="GO:0000166">
    <property type="term" value="F:nucleotide binding"/>
    <property type="evidence" value="ECO:0007669"/>
    <property type="project" value="InterPro"/>
</dbReference>
<feature type="region of interest" description="Disordered" evidence="6">
    <location>
        <begin position="975"/>
        <end position="1006"/>
    </location>
</feature>
<feature type="compositionally biased region" description="Low complexity" evidence="6">
    <location>
        <begin position="177"/>
        <end position="191"/>
    </location>
</feature>
<evidence type="ECO:0000256" key="4">
    <source>
        <dbReference type="ARBA" id="ARBA00022932"/>
    </source>
</evidence>
<dbReference type="InterPro" id="IPR042087">
    <property type="entry name" value="DNA_pol_B_thumb"/>
</dbReference>
<gene>
    <name evidence="8" type="ORF">GMRT_13148</name>
</gene>
<dbReference type="GO" id="GO:0006272">
    <property type="term" value="P:leading strand elongation"/>
    <property type="evidence" value="ECO:0007669"/>
    <property type="project" value="TreeGrafter"/>
</dbReference>
<dbReference type="PRINTS" id="PR00106">
    <property type="entry name" value="DNAPOLB"/>
</dbReference>
<dbReference type="InterPro" id="IPR006172">
    <property type="entry name" value="DNA-dir_DNA_pol_B"/>
</dbReference>
<dbReference type="Pfam" id="PF00136">
    <property type="entry name" value="DNA_pol_B"/>
    <property type="match status" value="1"/>
</dbReference>
<dbReference type="SUPFAM" id="SSF56672">
    <property type="entry name" value="DNA/RNA polymerases"/>
    <property type="match status" value="1"/>
</dbReference>
<dbReference type="PROSITE" id="PS00116">
    <property type="entry name" value="DNA_POLYMERASE_B"/>
    <property type="match status" value="1"/>
</dbReference>
<keyword evidence="4 5" id="KW-0239">DNA-directed DNA polymerase</keyword>
<evidence type="ECO:0000256" key="6">
    <source>
        <dbReference type="SAM" id="MobiDB-lite"/>
    </source>
</evidence>
<dbReference type="Gene3D" id="1.10.132.60">
    <property type="entry name" value="DNA polymerase family B, C-terminal domain"/>
    <property type="match status" value="1"/>
</dbReference>
<evidence type="ECO:0000256" key="1">
    <source>
        <dbReference type="ARBA" id="ARBA00005755"/>
    </source>
</evidence>
<dbReference type="InterPro" id="IPR006134">
    <property type="entry name" value="DNA-dir_DNA_pol_B_multi_dom"/>
</dbReference>
<proteinExistence type="inferred from homology"/>
<dbReference type="InterPro" id="IPR036397">
    <property type="entry name" value="RNaseH_sf"/>
</dbReference>
<dbReference type="InterPro" id="IPR038256">
    <property type="entry name" value="Pol_alpha_znc_sf"/>
</dbReference>
<dbReference type="GO" id="GO:0003887">
    <property type="term" value="F:DNA-directed DNA polymerase activity"/>
    <property type="evidence" value="ECO:0007669"/>
    <property type="project" value="UniProtKB-KW"/>
</dbReference>
<dbReference type="GO" id="GO:0005658">
    <property type="term" value="C:alpha DNA polymerase:primase complex"/>
    <property type="evidence" value="ECO:0007669"/>
    <property type="project" value="TreeGrafter"/>
</dbReference>
<evidence type="ECO:0000313" key="8">
    <source>
        <dbReference type="EMBL" id="TNJ26668.1"/>
    </source>
</evidence>
<organism evidence="8 9">
    <name type="scientific">Giardia muris</name>
    <dbReference type="NCBI Taxonomy" id="5742"/>
    <lineage>
        <taxon>Eukaryota</taxon>
        <taxon>Metamonada</taxon>
        <taxon>Diplomonadida</taxon>
        <taxon>Hexamitidae</taxon>
        <taxon>Giardiinae</taxon>
        <taxon>Giardia</taxon>
    </lineage>
</organism>
<dbReference type="GO" id="GO:1902975">
    <property type="term" value="P:mitotic DNA replication initiation"/>
    <property type="evidence" value="ECO:0007669"/>
    <property type="project" value="TreeGrafter"/>
</dbReference>
<feature type="domain" description="DNA-directed DNA polymerase family B multifunctional" evidence="7">
    <location>
        <begin position="882"/>
        <end position="1397"/>
    </location>
</feature>
<comment type="similarity">
    <text evidence="1 5">Belongs to the DNA polymerase type-B family.</text>
</comment>
<dbReference type="EMBL" id="VDLU01000005">
    <property type="protein sequence ID" value="TNJ26668.1"/>
    <property type="molecule type" value="Genomic_DNA"/>
</dbReference>
<dbReference type="SMART" id="SM00486">
    <property type="entry name" value="POLBc"/>
    <property type="match status" value="1"/>
</dbReference>
<dbReference type="Proteomes" id="UP000315496">
    <property type="component" value="Chromosome 5"/>
</dbReference>
<keyword evidence="5" id="KW-0238">DNA-binding</keyword>
<feature type="compositionally biased region" description="Polar residues" evidence="6">
    <location>
        <begin position="980"/>
        <end position="990"/>
    </location>
</feature>
<name>A0A4Z1SSP1_GIAMU</name>
<dbReference type="InterPro" id="IPR043502">
    <property type="entry name" value="DNA/RNA_pol_sf"/>
</dbReference>
<evidence type="ECO:0000256" key="5">
    <source>
        <dbReference type="RuleBase" id="RU000442"/>
    </source>
</evidence>
<dbReference type="VEuPathDB" id="GiardiaDB:GMRT_13148"/>